<sequence length="853" mass="96949">MLKKRRKILNTTFLLLLFFTLATKAQNSKVISVPLIEYIQSLEANFNVKFSYVDEDIQNLSIIPIQSKELAEILNSIQNHTQLQVKKLSDRYYTLYKSTTVDICAQVLDNYEANTIQGATIEVLGSSIAIITNLEGSFSLKNIPRQATLRIRFLGYKTRYIKAEELLNPSPCKQLLLVPNYEELDEVILFKLLTTGLSQLIDGSILLTIDDFGILPGLIEPDVLQTIQALPGIKSIDETVSDINVRGGTNDQNLILWDGIKMYQSGHFFGLISAFNPYLTDKVTIIKNGTSAQYGEGVSSIINMESQNNIHNSFFGGTGFNLISGDVYAHVPLSKNWAFQFSARRSVTDFLNTPTYSRFFDKAFQDTKIKDNNSQSTDADIIREEDFYFYDISGKLLYDLNENHKVRLSFITIKNDLRYTETAKDSIQSSQSGLDQNNFSFGGHLESNWTSNFSTHLNMYSTKYNLDARNSTDNGNQQLFQNNQVLETALKLNTIYQFSNTLSWLNGYAFSEVGIINFTNVTQPAFKSNIKGVLRQHSVFSELNYTSFNKKINGRIGTRLNYLENINTFKEWILEPRLSIAYSFTKHFNGEILGEFKNQATNQIIDLEQNFLGIEKNRWILSDNDDLPITKSKQGSIGFNYDNKSWYLGLQGFYKEVNGISTSTQGFQNQNQFNGEIGKYDVKGIEFLINKKTKTFSTWLSYAYNLNNYTFNDITPQSFPNNLDIRHTLTFAGTYSYEGLKLGIGINYRTGKPYTEPQEGDNGIDRTSFPNSINYQENNSSRLPDYLRADASVIYDFEIGTNVKASVGASLLNLLNKRNVLNTYYRLNDQNQIETIESVSLGITPNISFRLSF</sequence>
<dbReference type="InterPro" id="IPR012910">
    <property type="entry name" value="Plug_dom"/>
</dbReference>
<evidence type="ECO:0000256" key="2">
    <source>
        <dbReference type="ARBA" id="ARBA00022448"/>
    </source>
</evidence>
<proteinExistence type="inferred from homology"/>
<keyword evidence="6 7" id="KW-0998">Cell outer membrane</keyword>
<feature type="domain" description="TonB-dependent receptor plug" evidence="9">
    <location>
        <begin position="223"/>
        <end position="297"/>
    </location>
</feature>
<dbReference type="Pfam" id="PF07715">
    <property type="entry name" value="Plug"/>
    <property type="match status" value="1"/>
</dbReference>
<dbReference type="InterPro" id="IPR039426">
    <property type="entry name" value="TonB-dep_rcpt-like"/>
</dbReference>
<reference evidence="10 11" key="1">
    <citation type="submission" date="2024-07" db="EMBL/GenBank/DDBJ databases">
        <title>The genome sequence of type strain Sediminicola arcticus GDMCC 1.2805.</title>
        <authorList>
            <person name="Liu Y."/>
        </authorList>
    </citation>
    <scope>NUCLEOTIDE SEQUENCE [LARGE SCALE GENOMIC DNA]</scope>
    <source>
        <strain evidence="10 11">GDMCC 1.2805</strain>
    </source>
</reference>
<evidence type="ECO:0000313" key="11">
    <source>
        <dbReference type="Proteomes" id="UP001549799"/>
    </source>
</evidence>
<dbReference type="PROSITE" id="PS52016">
    <property type="entry name" value="TONB_DEPENDENT_REC_3"/>
    <property type="match status" value="1"/>
</dbReference>
<dbReference type="Proteomes" id="UP001549799">
    <property type="component" value="Unassembled WGS sequence"/>
</dbReference>
<dbReference type="InterPro" id="IPR008969">
    <property type="entry name" value="CarboxyPept-like_regulatory"/>
</dbReference>
<dbReference type="SUPFAM" id="SSF49464">
    <property type="entry name" value="Carboxypeptidase regulatory domain-like"/>
    <property type="match status" value="1"/>
</dbReference>
<dbReference type="SUPFAM" id="SSF56935">
    <property type="entry name" value="Porins"/>
    <property type="match status" value="1"/>
</dbReference>
<evidence type="ECO:0000256" key="6">
    <source>
        <dbReference type="ARBA" id="ARBA00023237"/>
    </source>
</evidence>
<evidence type="ECO:0000256" key="3">
    <source>
        <dbReference type="ARBA" id="ARBA00022452"/>
    </source>
</evidence>
<keyword evidence="4 7" id="KW-0812">Transmembrane</keyword>
<dbReference type="InterPro" id="IPR037066">
    <property type="entry name" value="Plug_dom_sf"/>
</dbReference>
<feature type="signal peptide" evidence="8">
    <location>
        <begin position="1"/>
        <end position="25"/>
    </location>
</feature>
<protein>
    <submittedName>
        <fullName evidence="10">Carboxypeptidase-like regulatory domain-containing protein</fullName>
    </submittedName>
</protein>
<dbReference type="Gene3D" id="2.40.170.20">
    <property type="entry name" value="TonB-dependent receptor, beta-barrel domain"/>
    <property type="match status" value="1"/>
</dbReference>
<feature type="chain" id="PRO_5045886240" evidence="8">
    <location>
        <begin position="26"/>
        <end position="853"/>
    </location>
</feature>
<evidence type="ECO:0000256" key="8">
    <source>
        <dbReference type="SAM" id="SignalP"/>
    </source>
</evidence>
<evidence type="ECO:0000256" key="5">
    <source>
        <dbReference type="ARBA" id="ARBA00023136"/>
    </source>
</evidence>
<dbReference type="InterPro" id="IPR036942">
    <property type="entry name" value="Beta-barrel_TonB_sf"/>
</dbReference>
<organism evidence="10 11">
    <name type="scientific">Sediminicola arcticus</name>
    <dbReference type="NCBI Taxonomy" id="1574308"/>
    <lineage>
        <taxon>Bacteria</taxon>
        <taxon>Pseudomonadati</taxon>
        <taxon>Bacteroidota</taxon>
        <taxon>Flavobacteriia</taxon>
        <taxon>Flavobacteriales</taxon>
        <taxon>Flavobacteriaceae</taxon>
        <taxon>Sediminicola</taxon>
    </lineage>
</organism>
<keyword evidence="11" id="KW-1185">Reference proteome</keyword>
<dbReference type="EMBL" id="JBEXAE010000002">
    <property type="protein sequence ID" value="MET6989854.1"/>
    <property type="molecule type" value="Genomic_DNA"/>
</dbReference>
<dbReference type="Gene3D" id="2.170.130.10">
    <property type="entry name" value="TonB-dependent receptor, plug domain"/>
    <property type="match status" value="1"/>
</dbReference>
<dbReference type="Gene3D" id="2.60.40.1120">
    <property type="entry name" value="Carboxypeptidase-like, regulatory domain"/>
    <property type="match status" value="1"/>
</dbReference>
<keyword evidence="3 7" id="KW-1134">Transmembrane beta strand</keyword>
<evidence type="ECO:0000313" key="10">
    <source>
        <dbReference type="EMBL" id="MET6989854.1"/>
    </source>
</evidence>
<name>A0ABV2SRT2_9FLAO</name>
<keyword evidence="5 7" id="KW-0472">Membrane</keyword>
<gene>
    <name evidence="10" type="ORF">ABXZ36_04235</name>
</gene>
<comment type="caution">
    <text evidence="10">The sequence shown here is derived from an EMBL/GenBank/DDBJ whole genome shotgun (WGS) entry which is preliminary data.</text>
</comment>
<comment type="subcellular location">
    <subcellularLocation>
        <location evidence="1 7">Cell outer membrane</location>
        <topology evidence="1 7">Multi-pass membrane protein</topology>
    </subcellularLocation>
</comment>
<keyword evidence="2 7" id="KW-0813">Transport</keyword>
<keyword evidence="8" id="KW-0732">Signal</keyword>
<evidence type="ECO:0000259" key="9">
    <source>
        <dbReference type="Pfam" id="PF07715"/>
    </source>
</evidence>
<accession>A0ABV2SRT2</accession>
<evidence type="ECO:0000256" key="1">
    <source>
        <dbReference type="ARBA" id="ARBA00004571"/>
    </source>
</evidence>
<dbReference type="RefSeq" id="WP_354614236.1">
    <property type="nucleotide sequence ID" value="NZ_JBEXAE010000002.1"/>
</dbReference>
<evidence type="ECO:0000256" key="7">
    <source>
        <dbReference type="PROSITE-ProRule" id="PRU01360"/>
    </source>
</evidence>
<evidence type="ECO:0000256" key="4">
    <source>
        <dbReference type="ARBA" id="ARBA00022692"/>
    </source>
</evidence>
<comment type="similarity">
    <text evidence="7">Belongs to the TonB-dependent receptor family.</text>
</comment>
<dbReference type="Pfam" id="PF13715">
    <property type="entry name" value="CarbopepD_reg_2"/>
    <property type="match status" value="1"/>
</dbReference>